<keyword evidence="4" id="KW-1185">Reference proteome</keyword>
<accession>A0ABW0TMW7</accession>
<gene>
    <name evidence="3" type="ORF">ACFPRA_18120</name>
</gene>
<dbReference type="InterPro" id="IPR031888">
    <property type="entry name" value="DUF5068"/>
</dbReference>
<protein>
    <submittedName>
        <fullName evidence="3">DUF5068 domain-containing protein</fullName>
    </submittedName>
</protein>
<proteinExistence type="predicted"/>
<evidence type="ECO:0000256" key="2">
    <source>
        <dbReference type="SAM" id="SignalP"/>
    </source>
</evidence>
<feature type="chain" id="PRO_5046124874" evidence="2">
    <location>
        <begin position="19"/>
        <end position="430"/>
    </location>
</feature>
<feature type="region of interest" description="Disordered" evidence="1">
    <location>
        <begin position="23"/>
        <end position="52"/>
    </location>
</feature>
<dbReference type="Gene3D" id="2.60.40.4170">
    <property type="match status" value="1"/>
</dbReference>
<comment type="caution">
    <text evidence="3">The sequence shown here is derived from an EMBL/GenBank/DDBJ whole genome shotgun (WGS) entry which is preliminary data.</text>
</comment>
<dbReference type="RefSeq" id="WP_381437833.1">
    <property type="nucleotide sequence ID" value="NZ_JBHSNO010000009.1"/>
</dbReference>
<feature type="compositionally biased region" description="Basic and acidic residues" evidence="1">
    <location>
        <begin position="23"/>
        <end position="42"/>
    </location>
</feature>
<evidence type="ECO:0000256" key="1">
    <source>
        <dbReference type="SAM" id="MobiDB-lite"/>
    </source>
</evidence>
<evidence type="ECO:0000313" key="4">
    <source>
        <dbReference type="Proteomes" id="UP001596109"/>
    </source>
</evidence>
<dbReference type="Pfam" id="PF16781">
    <property type="entry name" value="DUF5068"/>
    <property type="match status" value="1"/>
</dbReference>
<dbReference type="EMBL" id="JBHSNO010000009">
    <property type="protein sequence ID" value="MFC5590821.1"/>
    <property type="molecule type" value="Genomic_DNA"/>
</dbReference>
<organism evidence="3 4">
    <name type="scientific">Sporosarcina soli</name>
    <dbReference type="NCBI Taxonomy" id="334736"/>
    <lineage>
        <taxon>Bacteria</taxon>
        <taxon>Bacillati</taxon>
        <taxon>Bacillota</taxon>
        <taxon>Bacilli</taxon>
        <taxon>Bacillales</taxon>
        <taxon>Caryophanaceae</taxon>
        <taxon>Sporosarcina</taxon>
    </lineage>
</organism>
<name>A0ABW0TMW7_9BACL</name>
<feature type="signal peptide" evidence="2">
    <location>
        <begin position="1"/>
        <end position="18"/>
    </location>
</feature>
<dbReference type="PROSITE" id="PS51257">
    <property type="entry name" value="PROKAR_LIPOPROTEIN"/>
    <property type="match status" value="1"/>
</dbReference>
<sequence>MKYGRILFALGASALLLAACSEDKKTPKVEEEGQAEEVKPDESDVAGATSEADDALAELRAALEDREQTDEPVTADDSEILNPSIAEMTEGDVEVLYTNKAPNYTHDMDGFIVTIDEYQITKVSDVNRDSESLFKGNLEGYVVTALTTYENTRSNPVYYAGFMSLLMDDRYDVVYGDKYKLIPRETALVSDDPASVNKYPPGFKKQGLLSFVMTNEQYDKLGTTNPKLIIEGGASEREDMRESFREEAVFDFLYSGESEEAVATGPAFYRDDLTNQNIANKTMIFEKTDIGQQLELDGVKVTLEGVQYTEIEPTEQYKSTFRNFADDGIVALTVKLNVDNQSEETVRLDGIGSILSVDDNDFRYLYQGSLEPDTSKKLEPGESGEKLHVFLMDKYQFDRHEKFELNFGPFSAEDGKKLFKGRDLVFKLPR</sequence>
<evidence type="ECO:0000313" key="3">
    <source>
        <dbReference type="EMBL" id="MFC5590821.1"/>
    </source>
</evidence>
<dbReference type="Proteomes" id="UP001596109">
    <property type="component" value="Unassembled WGS sequence"/>
</dbReference>
<reference evidence="4" key="1">
    <citation type="journal article" date="2019" name="Int. J. Syst. Evol. Microbiol.">
        <title>The Global Catalogue of Microorganisms (GCM) 10K type strain sequencing project: providing services to taxonomists for standard genome sequencing and annotation.</title>
        <authorList>
            <consortium name="The Broad Institute Genomics Platform"/>
            <consortium name="The Broad Institute Genome Sequencing Center for Infectious Disease"/>
            <person name="Wu L."/>
            <person name="Ma J."/>
        </authorList>
    </citation>
    <scope>NUCLEOTIDE SEQUENCE [LARGE SCALE GENOMIC DNA]</scope>
    <source>
        <strain evidence="4">CGMCC 4.1434</strain>
    </source>
</reference>
<keyword evidence="2" id="KW-0732">Signal</keyword>